<reference evidence="4 5" key="1">
    <citation type="submission" date="2018-07" db="EMBL/GenBank/DDBJ databases">
        <title>Pedobacter sp. nov., isolated from soil.</title>
        <authorList>
            <person name="Zhou L.Y."/>
            <person name="Du Z.J."/>
        </authorList>
    </citation>
    <scope>NUCLEOTIDE SEQUENCE [LARGE SCALE GENOMIC DNA]</scope>
    <source>
        <strain evidence="4 5">JDX94</strain>
    </source>
</reference>
<comment type="subunit">
    <text evidence="2">Monomer.</text>
</comment>
<comment type="cofactor">
    <cofactor evidence="1">
        <name>Ca(2+)</name>
        <dbReference type="ChEBI" id="CHEBI:29108"/>
    </cofactor>
</comment>
<dbReference type="Gene3D" id="2.70.98.10">
    <property type="match status" value="1"/>
</dbReference>
<dbReference type="OrthoDB" id="9795355at2"/>
<dbReference type="RefSeq" id="WP_115404833.1">
    <property type="nucleotide sequence ID" value="NZ_QPKV01000014.1"/>
</dbReference>
<name>A0A369PTW8_9SPHI</name>
<dbReference type="InterPro" id="IPR014718">
    <property type="entry name" value="GH-type_carb-bd"/>
</dbReference>
<evidence type="ECO:0000313" key="4">
    <source>
        <dbReference type="EMBL" id="RDC54407.1"/>
    </source>
</evidence>
<proteinExistence type="predicted"/>
<dbReference type="SUPFAM" id="SSF74650">
    <property type="entry name" value="Galactose mutarotase-like"/>
    <property type="match status" value="1"/>
</dbReference>
<evidence type="ECO:0000256" key="3">
    <source>
        <dbReference type="ARBA" id="ARBA00022837"/>
    </source>
</evidence>
<protein>
    <submittedName>
        <fullName evidence="4">Aldose 1-epimerase family protein</fullName>
    </submittedName>
</protein>
<keyword evidence="3" id="KW-0106">Calcium</keyword>
<dbReference type="InterPro" id="IPR008183">
    <property type="entry name" value="Aldose_1/G6P_1-epimerase"/>
</dbReference>
<gene>
    <name evidence="4" type="ORF">DU508_22060</name>
</gene>
<dbReference type="GO" id="GO:0005975">
    <property type="term" value="P:carbohydrate metabolic process"/>
    <property type="evidence" value="ECO:0007669"/>
    <property type="project" value="InterPro"/>
</dbReference>
<dbReference type="AlphaFoldDB" id="A0A369PTW8"/>
<dbReference type="InterPro" id="IPR011013">
    <property type="entry name" value="Gal_mutarotase_sf_dom"/>
</dbReference>
<dbReference type="Proteomes" id="UP000253961">
    <property type="component" value="Unassembled WGS sequence"/>
</dbReference>
<dbReference type="GO" id="GO:0016853">
    <property type="term" value="F:isomerase activity"/>
    <property type="evidence" value="ECO:0007669"/>
    <property type="project" value="InterPro"/>
</dbReference>
<sequence>MITLENDYLKASLTAKGAELQSLYSKETQIEYLWNGDPEYWAKHSPVLFPIVGSLKNESFNYQGENYKLPRHGFARDHVFSFEKVNETEVVFTLTQSDETLKVYPFYFELKLKYKLIDRKLNLTYEVINTGNDEMLFSIGAHPAFAVPNTPNTAYEDYYLAFNTDDKLTYWTLDDGLVANETKIIELDGHKLNLNHDLFYNDALVFKTLQSNCISLLNDKNDYGLHFHFEDFPFFGIWAAVDAPFVCLEPWCGVADGVNHDQNLAHKEGIITLNPGNNWERFWEVECF</sequence>
<dbReference type="CDD" id="cd09024">
    <property type="entry name" value="Aldose_epim_lacX"/>
    <property type="match status" value="1"/>
</dbReference>
<evidence type="ECO:0000313" key="5">
    <source>
        <dbReference type="Proteomes" id="UP000253961"/>
    </source>
</evidence>
<dbReference type="InterPro" id="IPR037481">
    <property type="entry name" value="LacX"/>
</dbReference>
<dbReference type="PANTHER" id="PTHR11122">
    <property type="entry name" value="APOSPORY-ASSOCIATED PROTEIN C-RELATED"/>
    <property type="match status" value="1"/>
</dbReference>
<keyword evidence="5" id="KW-1185">Reference proteome</keyword>
<comment type="caution">
    <text evidence="4">The sequence shown here is derived from an EMBL/GenBank/DDBJ whole genome shotgun (WGS) entry which is preliminary data.</text>
</comment>
<dbReference type="PANTHER" id="PTHR11122:SF13">
    <property type="entry name" value="GLUCOSE-6-PHOSPHATE 1-EPIMERASE"/>
    <property type="match status" value="1"/>
</dbReference>
<evidence type="ECO:0000256" key="1">
    <source>
        <dbReference type="ARBA" id="ARBA00001913"/>
    </source>
</evidence>
<dbReference type="EMBL" id="QPKV01000014">
    <property type="protein sequence ID" value="RDC54407.1"/>
    <property type="molecule type" value="Genomic_DNA"/>
</dbReference>
<dbReference type="Pfam" id="PF01263">
    <property type="entry name" value="Aldose_epim"/>
    <property type="match status" value="1"/>
</dbReference>
<accession>A0A369PTW8</accession>
<evidence type="ECO:0000256" key="2">
    <source>
        <dbReference type="ARBA" id="ARBA00011245"/>
    </source>
</evidence>
<dbReference type="GO" id="GO:0030246">
    <property type="term" value="F:carbohydrate binding"/>
    <property type="evidence" value="ECO:0007669"/>
    <property type="project" value="InterPro"/>
</dbReference>
<organism evidence="4 5">
    <name type="scientific">Pedobacter chinensis</name>
    <dbReference type="NCBI Taxonomy" id="2282421"/>
    <lineage>
        <taxon>Bacteria</taxon>
        <taxon>Pseudomonadati</taxon>
        <taxon>Bacteroidota</taxon>
        <taxon>Sphingobacteriia</taxon>
        <taxon>Sphingobacteriales</taxon>
        <taxon>Sphingobacteriaceae</taxon>
        <taxon>Pedobacter</taxon>
    </lineage>
</organism>